<organism evidence="1 2">
    <name type="scientific">Trema orientale</name>
    <name type="common">Charcoal tree</name>
    <name type="synonym">Celtis orientalis</name>
    <dbReference type="NCBI Taxonomy" id="63057"/>
    <lineage>
        <taxon>Eukaryota</taxon>
        <taxon>Viridiplantae</taxon>
        <taxon>Streptophyta</taxon>
        <taxon>Embryophyta</taxon>
        <taxon>Tracheophyta</taxon>
        <taxon>Spermatophyta</taxon>
        <taxon>Magnoliopsida</taxon>
        <taxon>eudicotyledons</taxon>
        <taxon>Gunneridae</taxon>
        <taxon>Pentapetalae</taxon>
        <taxon>rosids</taxon>
        <taxon>fabids</taxon>
        <taxon>Rosales</taxon>
        <taxon>Cannabaceae</taxon>
        <taxon>Trema</taxon>
    </lineage>
</organism>
<dbReference type="EMBL" id="JXTC01000187">
    <property type="protein sequence ID" value="PON82871.1"/>
    <property type="molecule type" value="Genomic_DNA"/>
</dbReference>
<dbReference type="STRING" id="63057.A0A2P5EBE4"/>
<proteinExistence type="predicted"/>
<dbReference type="AlphaFoldDB" id="A0A2P5EBE4"/>
<gene>
    <name evidence="1" type="ORF">TorRG33x02_212820</name>
</gene>
<sequence>MPKQFFRRPFPPQSPTKHIKAVLRWQNRSMKPNEAVILEGSEAEGRVMTGLDKSFGFFENFGNK</sequence>
<name>A0A2P5EBE4_TREOI</name>
<dbReference type="OrthoDB" id="1745513at2759"/>
<accession>A0A2P5EBE4</accession>
<keyword evidence="2" id="KW-1185">Reference proteome</keyword>
<protein>
    <submittedName>
        <fullName evidence="1">Uncharacterized protein</fullName>
    </submittedName>
</protein>
<comment type="caution">
    <text evidence="1">The sequence shown here is derived from an EMBL/GenBank/DDBJ whole genome shotgun (WGS) entry which is preliminary data.</text>
</comment>
<dbReference type="Proteomes" id="UP000237000">
    <property type="component" value="Unassembled WGS sequence"/>
</dbReference>
<dbReference type="InParanoid" id="A0A2P5EBE4"/>
<evidence type="ECO:0000313" key="2">
    <source>
        <dbReference type="Proteomes" id="UP000237000"/>
    </source>
</evidence>
<reference evidence="2" key="1">
    <citation type="submission" date="2016-06" db="EMBL/GenBank/DDBJ databases">
        <title>Parallel loss of symbiosis genes in relatives of nitrogen-fixing non-legume Parasponia.</title>
        <authorList>
            <person name="Van Velzen R."/>
            <person name="Holmer R."/>
            <person name="Bu F."/>
            <person name="Rutten L."/>
            <person name="Van Zeijl A."/>
            <person name="Liu W."/>
            <person name="Santuari L."/>
            <person name="Cao Q."/>
            <person name="Sharma T."/>
            <person name="Shen D."/>
            <person name="Roswanjaya Y."/>
            <person name="Wardhani T."/>
            <person name="Kalhor M.S."/>
            <person name="Jansen J."/>
            <person name="Van den Hoogen J."/>
            <person name="Gungor B."/>
            <person name="Hartog M."/>
            <person name="Hontelez J."/>
            <person name="Verver J."/>
            <person name="Yang W.-C."/>
            <person name="Schijlen E."/>
            <person name="Repin R."/>
            <person name="Schilthuizen M."/>
            <person name="Schranz E."/>
            <person name="Heidstra R."/>
            <person name="Miyata K."/>
            <person name="Fedorova E."/>
            <person name="Kohlen W."/>
            <person name="Bisseling T."/>
            <person name="Smit S."/>
            <person name="Geurts R."/>
        </authorList>
    </citation>
    <scope>NUCLEOTIDE SEQUENCE [LARGE SCALE GENOMIC DNA]</scope>
    <source>
        <strain evidence="2">cv. RG33-2</strain>
    </source>
</reference>
<evidence type="ECO:0000313" key="1">
    <source>
        <dbReference type="EMBL" id="PON82871.1"/>
    </source>
</evidence>